<keyword evidence="5 6" id="KW-0472">Membrane</keyword>
<dbReference type="STRING" id="1123380.SAMN02745199_0256"/>
<feature type="domain" description="ComEC/Rec2-related protein" evidence="7">
    <location>
        <begin position="170"/>
        <end position="395"/>
    </location>
</feature>
<protein>
    <submittedName>
        <fullName evidence="8">Competence protein ComEC</fullName>
    </submittedName>
</protein>
<dbReference type="PANTHER" id="PTHR30619:SF7">
    <property type="entry name" value="BETA-LACTAMASE DOMAIN PROTEIN"/>
    <property type="match status" value="1"/>
</dbReference>
<evidence type="ECO:0000256" key="1">
    <source>
        <dbReference type="ARBA" id="ARBA00004651"/>
    </source>
</evidence>
<feature type="transmembrane region" description="Helical" evidence="6">
    <location>
        <begin position="352"/>
        <end position="372"/>
    </location>
</feature>
<dbReference type="PANTHER" id="PTHR30619">
    <property type="entry name" value="DNA INTERNALIZATION/COMPETENCE PROTEIN COMEC/REC2"/>
    <property type="match status" value="1"/>
</dbReference>
<comment type="subcellular location">
    <subcellularLocation>
        <location evidence="1">Cell membrane</location>
        <topology evidence="1">Multi-pass membrane protein</topology>
    </subcellularLocation>
</comment>
<evidence type="ECO:0000256" key="4">
    <source>
        <dbReference type="ARBA" id="ARBA00022989"/>
    </source>
</evidence>
<evidence type="ECO:0000256" key="5">
    <source>
        <dbReference type="ARBA" id="ARBA00023136"/>
    </source>
</evidence>
<sequence>MVVILFLLAILGALIAPIFSVPRLLLFLPILFYKRPMFFLGLSIILIVNYMGGINVQGNFEFVGRVVQTNDNFSIVRGKIYYEEEWRNLNLSVGVYKEIPLGDIVYYYGDMTSRKLNYPKVILNKNRVMSSPYSLSIIRKVYLVTESFREELLKYSEVFYGLFGGKIKNNDYYNSGLYHFFSVSGMHVSLLFSFSLLFFSIFGIKRKIRNTISLVIPFVFIVGTGLNLPSLRAFIYLLALVILELLELKFSKLNVLCVVGITFLLLEPSLSYSLSFYMSFFSTFGILSVENKYLKPIAAFLGSAPYLSLFSSINIFSIVGSIIILLPVQAVLILLSLSFLFYLLNFHVLTHAFLYIALPFTKIIEAVSYIFSKLPYIPGSIYSYFFFSFLFFVFLLQFGQIPYILKSKFSKTNP</sequence>
<feature type="transmembrane region" description="Helical" evidence="6">
    <location>
        <begin position="176"/>
        <end position="202"/>
    </location>
</feature>
<keyword evidence="4 6" id="KW-1133">Transmembrane helix</keyword>
<evidence type="ECO:0000313" key="8">
    <source>
        <dbReference type="EMBL" id="SHH19637.1"/>
    </source>
</evidence>
<feature type="transmembrane region" description="Helical" evidence="6">
    <location>
        <begin position="272"/>
        <end position="289"/>
    </location>
</feature>
<dbReference type="Pfam" id="PF03772">
    <property type="entry name" value="Competence"/>
    <property type="match status" value="1"/>
</dbReference>
<keyword evidence="3 6" id="KW-0812">Transmembrane</keyword>
<keyword evidence="2" id="KW-1003">Cell membrane</keyword>
<feature type="transmembrane region" description="Helical" evidence="6">
    <location>
        <begin position="36"/>
        <end position="56"/>
    </location>
</feature>
<evidence type="ECO:0000256" key="2">
    <source>
        <dbReference type="ARBA" id="ARBA00022475"/>
    </source>
</evidence>
<dbReference type="EMBL" id="FQXN01000001">
    <property type="protein sequence ID" value="SHH19637.1"/>
    <property type="molecule type" value="Genomic_DNA"/>
</dbReference>
<dbReference type="OrthoDB" id="9761531at2"/>
<name>A0A1M5QZN0_9BACT</name>
<dbReference type="InterPro" id="IPR004477">
    <property type="entry name" value="ComEC_N"/>
</dbReference>
<evidence type="ECO:0000313" key="9">
    <source>
        <dbReference type="Proteomes" id="UP000242592"/>
    </source>
</evidence>
<dbReference type="GO" id="GO:0005886">
    <property type="term" value="C:plasma membrane"/>
    <property type="evidence" value="ECO:0007669"/>
    <property type="project" value="UniProtKB-SubCell"/>
</dbReference>
<evidence type="ECO:0000256" key="6">
    <source>
        <dbReference type="SAM" id="Phobius"/>
    </source>
</evidence>
<evidence type="ECO:0000256" key="3">
    <source>
        <dbReference type="ARBA" id="ARBA00022692"/>
    </source>
</evidence>
<accession>A0A1M5QZN0</accession>
<organism evidence="8 9">
    <name type="scientific">Thermosipho atlanticus DSM 15807</name>
    <dbReference type="NCBI Taxonomy" id="1123380"/>
    <lineage>
        <taxon>Bacteria</taxon>
        <taxon>Thermotogati</taxon>
        <taxon>Thermotogota</taxon>
        <taxon>Thermotogae</taxon>
        <taxon>Thermotogales</taxon>
        <taxon>Fervidobacteriaceae</taxon>
        <taxon>Thermosipho</taxon>
    </lineage>
</organism>
<feature type="transmembrane region" description="Helical" evidence="6">
    <location>
        <begin position="214"/>
        <end position="243"/>
    </location>
</feature>
<keyword evidence="9" id="KW-1185">Reference proteome</keyword>
<feature type="transmembrane region" description="Helical" evidence="6">
    <location>
        <begin position="384"/>
        <end position="405"/>
    </location>
</feature>
<dbReference type="NCBIfam" id="TIGR00360">
    <property type="entry name" value="ComEC_N-term"/>
    <property type="match status" value="1"/>
</dbReference>
<evidence type="ECO:0000259" key="7">
    <source>
        <dbReference type="Pfam" id="PF03772"/>
    </source>
</evidence>
<dbReference type="AlphaFoldDB" id="A0A1M5QZN0"/>
<feature type="transmembrane region" description="Helical" evidence="6">
    <location>
        <begin position="296"/>
        <end position="316"/>
    </location>
</feature>
<reference evidence="9" key="1">
    <citation type="submission" date="2016-11" db="EMBL/GenBank/DDBJ databases">
        <authorList>
            <person name="Varghese N."/>
            <person name="Submissions S."/>
        </authorList>
    </citation>
    <scope>NUCLEOTIDE SEQUENCE [LARGE SCALE GENOMIC DNA]</scope>
    <source>
        <strain evidence="9">DSM 15807</strain>
    </source>
</reference>
<dbReference type="InterPro" id="IPR052159">
    <property type="entry name" value="Competence_DNA_uptake"/>
</dbReference>
<feature type="transmembrane region" description="Helical" evidence="6">
    <location>
        <begin position="322"/>
        <end position="345"/>
    </location>
</feature>
<proteinExistence type="predicted"/>
<dbReference type="RefSeq" id="WP_073071277.1">
    <property type="nucleotide sequence ID" value="NZ_FQXN01000001.1"/>
</dbReference>
<dbReference type="Proteomes" id="UP000242592">
    <property type="component" value="Unassembled WGS sequence"/>
</dbReference>
<gene>
    <name evidence="8" type="ORF">SAMN02745199_0256</name>
</gene>